<dbReference type="InterPro" id="IPR023187">
    <property type="entry name" value="Tscrpt_reg_MarR-type_CS"/>
</dbReference>
<proteinExistence type="predicted"/>
<dbReference type="PANTHER" id="PTHR33164:SF43">
    <property type="entry name" value="HTH-TYPE TRANSCRIPTIONAL REPRESSOR YETL"/>
    <property type="match status" value="1"/>
</dbReference>
<evidence type="ECO:0000259" key="5">
    <source>
        <dbReference type="PROSITE" id="PS50995"/>
    </source>
</evidence>
<dbReference type="RefSeq" id="WP_344100965.1">
    <property type="nucleotide sequence ID" value="NZ_BAAANL010000002.1"/>
</dbReference>
<reference evidence="7" key="1">
    <citation type="journal article" date="2019" name="Int. J. Syst. Evol. Microbiol.">
        <title>The Global Catalogue of Microorganisms (GCM) 10K type strain sequencing project: providing services to taxonomists for standard genome sequencing and annotation.</title>
        <authorList>
            <consortium name="The Broad Institute Genomics Platform"/>
            <consortium name="The Broad Institute Genome Sequencing Center for Infectious Disease"/>
            <person name="Wu L."/>
            <person name="Ma J."/>
        </authorList>
    </citation>
    <scope>NUCLEOTIDE SEQUENCE [LARGE SCALE GENOMIC DNA]</scope>
    <source>
        <strain evidence="7">JCM 14326</strain>
    </source>
</reference>
<dbReference type="PROSITE" id="PS01117">
    <property type="entry name" value="HTH_MARR_1"/>
    <property type="match status" value="1"/>
</dbReference>
<comment type="caution">
    <text evidence="6">The sequence shown here is derived from an EMBL/GenBank/DDBJ whole genome shotgun (WGS) entry which is preliminary data.</text>
</comment>
<feature type="domain" description="HTH marR-type" evidence="5">
    <location>
        <begin position="9"/>
        <end position="146"/>
    </location>
</feature>
<sequence>MTEEPADVRQEAAQRLVAVGMLQRHQMWGGRIPGGRRTPWQDPTQGQGRVLALLKLQPETTQKELTFLLGMSRQSLAELLAKLEKQGLVEREPSPDDKRVVVVRLTAAGQEAEQAATEPAPAGDLLDVLEDDEVARLSAYLGRVLERAETEFGEEFTERREAFEEMRRRGGFGPAGFGGWGPGAFAGFGPGRGGRRRRGPHGHPGPHGGPDPDGRGARRRRPDDEPDV</sequence>
<protein>
    <recommendedName>
        <fullName evidence="5">HTH marR-type domain-containing protein</fullName>
    </recommendedName>
</protein>
<dbReference type="PRINTS" id="PR00598">
    <property type="entry name" value="HTHMARR"/>
</dbReference>
<dbReference type="Proteomes" id="UP001501094">
    <property type="component" value="Unassembled WGS sequence"/>
</dbReference>
<dbReference type="InterPro" id="IPR000835">
    <property type="entry name" value="HTH_MarR-typ"/>
</dbReference>
<keyword evidence="3" id="KW-0804">Transcription</keyword>
<evidence type="ECO:0000313" key="6">
    <source>
        <dbReference type="EMBL" id="GAA1857681.1"/>
    </source>
</evidence>
<dbReference type="Gene3D" id="1.10.10.10">
    <property type="entry name" value="Winged helix-like DNA-binding domain superfamily/Winged helix DNA-binding domain"/>
    <property type="match status" value="1"/>
</dbReference>
<organism evidence="6 7">
    <name type="scientific">Myceligenerans crystallogenes</name>
    <dbReference type="NCBI Taxonomy" id="316335"/>
    <lineage>
        <taxon>Bacteria</taxon>
        <taxon>Bacillati</taxon>
        <taxon>Actinomycetota</taxon>
        <taxon>Actinomycetes</taxon>
        <taxon>Micrococcales</taxon>
        <taxon>Promicromonosporaceae</taxon>
        <taxon>Myceligenerans</taxon>
    </lineage>
</organism>
<dbReference type="Pfam" id="PF12802">
    <property type="entry name" value="MarR_2"/>
    <property type="match status" value="1"/>
</dbReference>
<keyword evidence="2" id="KW-0238">DNA-binding</keyword>
<dbReference type="PROSITE" id="PS50995">
    <property type="entry name" value="HTH_MARR_2"/>
    <property type="match status" value="1"/>
</dbReference>
<keyword evidence="1" id="KW-0805">Transcription regulation</keyword>
<feature type="region of interest" description="Disordered" evidence="4">
    <location>
        <begin position="167"/>
        <end position="228"/>
    </location>
</feature>
<dbReference type="SMART" id="SM00347">
    <property type="entry name" value="HTH_MARR"/>
    <property type="match status" value="1"/>
</dbReference>
<dbReference type="PANTHER" id="PTHR33164">
    <property type="entry name" value="TRANSCRIPTIONAL REGULATOR, MARR FAMILY"/>
    <property type="match status" value="1"/>
</dbReference>
<accession>A0ABP4ZHU6</accession>
<evidence type="ECO:0000256" key="3">
    <source>
        <dbReference type="ARBA" id="ARBA00023163"/>
    </source>
</evidence>
<evidence type="ECO:0000256" key="2">
    <source>
        <dbReference type="ARBA" id="ARBA00023125"/>
    </source>
</evidence>
<dbReference type="InterPro" id="IPR036388">
    <property type="entry name" value="WH-like_DNA-bd_sf"/>
</dbReference>
<gene>
    <name evidence="6" type="ORF">GCM10009751_13910</name>
</gene>
<evidence type="ECO:0000256" key="4">
    <source>
        <dbReference type="SAM" id="MobiDB-lite"/>
    </source>
</evidence>
<dbReference type="InterPro" id="IPR036390">
    <property type="entry name" value="WH_DNA-bd_sf"/>
</dbReference>
<evidence type="ECO:0000313" key="7">
    <source>
        <dbReference type="Proteomes" id="UP001501094"/>
    </source>
</evidence>
<name>A0ABP4ZHU6_9MICO</name>
<feature type="compositionally biased region" description="Gly residues" evidence="4">
    <location>
        <begin position="171"/>
        <end position="192"/>
    </location>
</feature>
<dbReference type="SUPFAM" id="SSF46785">
    <property type="entry name" value="Winged helix' DNA-binding domain"/>
    <property type="match status" value="1"/>
</dbReference>
<evidence type="ECO:0000256" key="1">
    <source>
        <dbReference type="ARBA" id="ARBA00023015"/>
    </source>
</evidence>
<dbReference type="EMBL" id="BAAANL010000002">
    <property type="protein sequence ID" value="GAA1857681.1"/>
    <property type="molecule type" value="Genomic_DNA"/>
</dbReference>
<keyword evidence="7" id="KW-1185">Reference proteome</keyword>
<dbReference type="InterPro" id="IPR039422">
    <property type="entry name" value="MarR/SlyA-like"/>
</dbReference>